<reference evidence="2 3" key="1">
    <citation type="submission" date="2019-04" db="EMBL/GenBank/DDBJ databases">
        <title>Friends and foes A comparative genomics study of 23 Aspergillus species from section Flavi.</title>
        <authorList>
            <consortium name="DOE Joint Genome Institute"/>
            <person name="Kjaerbolling I."/>
            <person name="Vesth T."/>
            <person name="Frisvad J.C."/>
            <person name="Nybo J.L."/>
            <person name="Theobald S."/>
            <person name="Kildgaard S."/>
            <person name="Isbrandt T."/>
            <person name="Kuo A."/>
            <person name="Sato A."/>
            <person name="Lyhne E.K."/>
            <person name="Kogle M.E."/>
            <person name="Wiebenga A."/>
            <person name="Kun R.S."/>
            <person name="Lubbers R.J."/>
            <person name="Makela M.R."/>
            <person name="Barry K."/>
            <person name="Chovatia M."/>
            <person name="Clum A."/>
            <person name="Daum C."/>
            <person name="Haridas S."/>
            <person name="He G."/>
            <person name="LaButti K."/>
            <person name="Lipzen A."/>
            <person name="Mondo S."/>
            <person name="Riley R."/>
            <person name="Salamov A."/>
            <person name="Simmons B.A."/>
            <person name="Magnuson J.K."/>
            <person name="Henrissat B."/>
            <person name="Mortensen U.H."/>
            <person name="Larsen T.O."/>
            <person name="Devries R.P."/>
            <person name="Grigoriev I.V."/>
            <person name="Machida M."/>
            <person name="Baker S.E."/>
            <person name="Andersen M.R."/>
        </authorList>
    </citation>
    <scope>NUCLEOTIDE SEQUENCE [LARGE SCALE GENOMIC DNA]</scope>
    <source>
        <strain evidence="2 3">CBS 151.66</strain>
    </source>
</reference>
<evidence type="ECO:0000313" key="2">
    <source>
        <dbReference type="EMBL" id="KAB8072521.1"/>
    </source>
</evidence>
<feature type="region of interest" description="Disordered" evidence="1">
    <location>
        <begin position="660"/>
        <end position="684"/>
    </location>
</feature>
<accession>A0A5N5WVJ2</accession>
<proteinExistence type="predicted"/>
<feature type="region of interest" description="Disordered" evidence="1">
    <location>
        <begin position="136"/>
        <end position="166"/>
    </location>
</feature>
<dbReference type="EMBL" id="ML732245">
    <property type="protein sequence ID" value="KAB8072521.1"/>
    <property type="molecule type" value="Genomic_DNA"/>
</dbReference>
<name>A0A5N5WVJ2_9EURO</name>
<keyword evidence="3" id="KW-1185">Reference proteome</keyword>
<dbReference type="Proteomes" id="UP000326565">
    <property type="component" value="Unassembled WGS sequence"/>
</dbReference>
<dbReference type="OrthoDB" id="5350396at2759"/>
<feature type="region of interest" description="Disordered" evidence="1">
    <location>
        <begin position="21"/>
        <end position="57"/>
    </location>
</feature>
<protein>
    <submittedName>
        <fullName evidence="2">Uncharacterized protein</fullName>
    </submittedName>
</protein>
<feature type="compositionally biased region" description="Polar residues" evidence="1">
    <location>
        <begin position="33"/>
        <end position="53"/>
    </location>
</feature>
<evidence type="ECO:0000313" key="3">
    <source>
        <dbReference type="Proteomes" id="UP000326565"/>
    </source>
</evidence>
<evidence type="ECO:0000256" key="1">
    <source>
        <dbReference type="SAM" id="MobiDB-lite"/>
    </source>
</evidence>
<sequence>MPQRSKSIKQYFKCPALSLSSGDLQSEAHDETQSSPVTEPSSPFVSNGGSPQTPDAAALQLKQSLLLSVTDSAENGRHQQSSQNAETVASDLSLLSSFNSAQRVVKNGKEMVISSDGEDTDSSEFLENPDSLFMKFAKPTNTSTDEKSNNDSSGQGRSLRSRRSNDEVKLSRFSLSRASAPTYKHTLDSLVTQAIGDNETEAGIAKLRAALEEEVTRTSAAVSTSHDQSRELHEGILTSALNDQNDETGLRRLLDAVRRTEAFDMEKSWSFFDYGSDLAPSPEFPRGCIAPISYITVLIEPESRDRAFYSGTVDFALSRGLLPDELIMWIFNSVPSEPRNSLRHVYCRAFKHATAERIQSLVRPDSIIALFQRMGANQKALAVSQIIVPDALPKNSSLRSAPQHQAALLSVLDLLHGAADLFSDDTKEYILNLLFRLSLDLSLSSDPVICPELERTITAVLESISEDAANELVHRVCASAYETIKDVVFQSRLLTHILPTSSWIAMLRCRLAISFLTNDVSPLTEEPDMNIYLKRIITVLKDRKFDVKRYKSKDQPDYDYGELMAITTLLNIAIDSGWSGMNFPSKDAEREFNSDIDILADRIKRIFTSIEDSGASHLKRTLAKGALEALHYRIVYSVRTKPRPKRSIFGDNGVERQHKDIGKWARRRTAKDPGIPIRQHDTSP</sequence>
<dbReference type="AlphaFoldDB" id="A0A5N5WVJ2"/>
<gene>
    <name evidence="2" type="ORF">BDV29DRAFT_158464</name>
</gene>
<organism evidence="2 3">
    <name type="scientific">Aspergillus leporis</name>
    <dbReference type="NCBI Taxonomy" id="41062"/>
    <lineage>
        <taxon>Eukaryota</taxon>
        <taxon>Fungi</taxon>
        <taxon>Dikarya</taxon>
        <taxon>Ascomycota</taxon>
        <taxon>Pezizomycotina</taxon>
        <taxon>Eurotiomycetes</taxon>
        <taxon>Eurotiomycetidae</taxon>
        <taxon>Eurotiales</taxon>
        <taxon>Aspergillaceae</taxon>
        <taxon>Aspergillus</taxon>
        <taxon>Aspergillus subgen. Circumdati</taxon>
    </lineage>
</organism>